<keyword evidence="1" id="KW-1133">Transmembrane helix</keyword>
<proteinExistence type="predicted"/>
<keyword evidence="3" id="KW-1185">Reference proteome</keyword>
<organism evidence="2 3">
    <name type="scientific">Viridibacillus arvi</name>
    <dbReference type="NCBI Taxonomy" id="263475"/>
    <lineage>
        <taxon>Bacteria</taxon>
        <taxon>Bacillati</taxon>
        <taxon>Bacillota</taxon>
        <taxon>Bacilli</taxon>
        <taxon>Bacillales</taxon>
        <taxon>Caryophanaceae</taxon>
        <taxon>Viridibacillus</taxon>
    </lineage>
</organism>
<comment type="caution">
    <text evidence="2">The sequence shown here is derived from an EMBL/GenBank/DDBJ whole genome shotgun (WGS) entry which is preliminary data.</text>
</comment>
<dbReference type="Proteomes" id="UP000036867">
    <property type="component" value="Unassembled WGS sequence"/>
</dbReference>
<accession>A0A0M0LG61</accession>
<reference evidence="3" key="1">
    <citation type="submission" date="2015-08" db="EMBL/GenBank/DDBJ databases">
        <title>Fjat-10028 dsm 16317.</title>
        <authorList>
            <person name="Liu B."/>
            <person name="Wang J."/>
            <person name="Zhu Y."/>
            <person name="Liu G."/>
            <person name="Chen Q."/>
            <person name="Chen Z."/>
            <person name="Lan J."/>
            <person name="Che J."/>
            <person name="Ge C."/>
            <person name="Shi H."/>
            <person name="Pan Z."/>
            <person name="Liu X."/>
        </authorList>
    </citation>
    <scope>NUCLEOTIDE SEQUENCE [LARGE SCALE GENOMIC DNA]</scope>
    <source>
        <strain evidence="3">DSM 16317</strain>
    </source>
</reference>
<keyword evidence="1" id="KW-0812">Transmembrane</keyword>
<evidence type="ECO:0000256" key="1">
    <source>
        <dbReference type="SAM" id="Phobius"/>
    </source>
</evidence>
<keyword evidence="1" id="KW-0472">Membrane</keyword>
<evidence type="ECO:0000313" key="2">
    <source>
        <dbReference type="EMBL" id="KOO50029.1"/>
    </source>
</evidence>
<protein>
    <submittedName>
        <fullName evidence="2">Uncharacterized protein</fullName>
    </submittedName>
</protein>
<name>A0A0M0LG61_9BACL</name>
<dbReference type="GeneID" id="301137831"/>
<feature type="transmembrane region" description="Helical" evidence="1">
    <location>
        <begin position="39"/>
        <end position="58"/>
    </location>
</feature>
<evidence type="ECO:0000313" key="3">
    <source>
        <dbReference type="Proteomes" id="UP000036867"/>
    </source>
</evidence>
<dbReference type="OrthoDB" id="2455517at2"/>
<dbReference type="RefSeq" id="WP_053418211.1">
    <property type="nucleotide sequence ID" value="NZ_LILB01000005.1"/>
</dbReference>
<feature type="transmembrane region" description="Helical" evidence="1">
    <location>
        <begin position="6"/>
        <end position="27"/>
    </location>
</feature>
<gene>
    <name evidence="2" type="ORF">AMD00_17200</name>
</gene>
<dbReference type="EMBL" id="LILB01000005">
    <property type="protein sequence ID" value="KOO50029.1"/>
    <property type="molecule type" value="Genomic_DNA"/>
</dbReference>
<dbReference type="AlphaFoldDB" id="A0A0M0LG61"/>
<sequence length="251" mass="29223">MTNFGILSILFLLLIIFIVVLFIKSMSKHMRLNQRPLKIFIAFYTTVLIIAPIIYLVLPKTEVTILTDKMQKKLSLENQMLYNALFENKTAEFDEKFLVNEWSREIKEKEIFLKMMNPEEGSQVGIIVQQSDALSNQITGKLYRKNYFVEEIHLRNFDSVNINIVDTLNEPIITWEDATTLVVKNPPNKKLSFVSVSDATDIIAFNNEDSRKNESTVVKIKEWEYAGPYYLLITVPKNIKVWSDEGLRIYK</sequence>
<dbReference type="STRING" id="263475.AMD00_17200"/>